<feature type="compositionally biased region" description="Basic and acidic residues" evidence="1">
    <location>
        <begin position="163"/>
        <end position="185"/>
    </location>
</feature>
<organism evidence="2">
    <name type="scientific">Tanacetum cinerariifolium</name>
    <name type="common">Dalmatian daisy</name>
    <name type="synonym">Chrysanthemum cinerariifolium</name>
    <dbReference type="NCBI Taxonomy" id="118510"/>
    <lineage>
        <taxon>Eukaryota</taxon>
        <taxon>Viridiplantae</taxon>
        <taxon>Streptophyta</taxon>
        <taxon>Embryophyta</taxon>
        <taxon>Tracheophyta</taxon>
        <taxon>Spermatophyta</taxon>
        <taxon>Magnoliopsida</taxon>
        <taxon>eudicotyledons</taxon>
        <taxon>Gunneridae</taxon>
        <taxon>Pentapetalae</taxon>
        <taxon>asterids</taxon>
        <taxon>campanulids</taxon>
        <taxon>Asterales</taxon>
        <taxon>Asteraceae</taxon>
        <taxon>Asteroideae</taxon>
        <taxon>Anthemideae</taxon>
        <taxon>Anthemidinae</taxon>
        <taxon>Tanacetum</taxon>
    </lineage>
</organism>
<gene>
    <name evidence="2" type="ORF">Tci_883755</name>
</gene>
<feature type="compositionally biased region" description="Basic residues" evidence="1">
    <location>
        <begin position="142"/>
        <end position="153"/>
    </location>
</feature>
<feature type="non-terminal residue" evidence="2">
    <location>
        <position position="1"/>
    </location>
</feature>
<reference evidence="2" key="1">
    <citation type="journal article" date="2019" name="Sci. Rep.">
        <title>Draft genome of Tanacetum cinerariifolium, the natural source of mosquito coil.</title>
        <authorList>
            <person name="Yamashiro T."/>
            <person name="Shiraishi A."/>
            <person name="Satake H."/>
            <person name="Nakayama K."/>
        </authorList>
    </citation>
    <scope>NUCLEOTIDE SEQUENCE</scope>
</reference>
<evidence type="ECO:0000313" key="2">
    <source>
        <dbReference type="EMBL" id="GFD11786.1"/>
    </source>
</evidence>
<comment type="caution">
    <text evidence="2">The sequence shown here is derived from an EMBL/GenBank/DDBJ whole genome shotgun (WGS) entry which is preliminary data.</text>
</comment>
<feature type="region of interest" description="Disordered" evidence="1">
    <location>
        <begin position="91"/>
        <end position="185"/>
    </location>
</feature>
<accession>A0A699TRM6</accession>
<dbReference type="AntiFam" id="ANF00280">
    <property type="entry name" value="Spurious ORF (shadow ORF of PyrG)"/>
</dbReference>
<dbReference type="AlphaFoldDB" id="A0A699TRM6"/>
<feature type="compositionally biased region" description="Basic and acidic residues" evidence="1">
    <location>
        <begin position="116"/>
        <end position="129"/>
    </location>
</feature>
<proteinExistence type="predicted"/>
<name>A0A699TRM6_TANCI</name>
<dbReference type="EMBL" id="BKCJ011261304">
    <property type="protein sequence ID" value="GFD11786.1"/>
    <property type="molecule type" value="Genomic_DNA"/>
</dbReference>
<sequence length="185" mass="21436">RAHRARIDVEIGIELPDPDAIATRLEESCERGRHEAFTERRDHAAGDEDIPRHGKNRLALCERDCRIVGRCRGRGHAVDRRRRIDRLSGHRILRRRGRRPAGERGVDRLGAVSRRQHCERDREQHEQGGEHPGGPGEEIRRAARRHQPRRAAAHAKPAAFRPLHQDHRHERRGDDGMYDEKEGEH</sequence>
<protein>
    <submittedName>
        <fullName evidence="2">Uncharacterized protein</fullName>
    </submittedName>
</protein>
<evidence type="ECO:0000256" key="1">
    <source>
        <dbReference type="SAM" id="MobiDB-lite"/>
    </source>
</evidence>